<gene>
    <name evidence="2" type="ORF">ENU74_04425</name>
</gene>
<dbReference type="AlphaFoldDB" id="A0A7V3ZVU9"/>
<reference evidence="2" key="1">
    <citation type="journal article" date="2020" name="mSystems">
        <title>Genome- and Community-Level Interaction Insights into Carbon Utilization and Element Cycling Functions of Hydrothermarchaeota in Hydrothermal Sediment.</title>
        <authorList>
            <person name="Zhou Z."/>
            <person name="Liu Y."/>
            <person name="Xu W."/>
            <person name="Pan J."/>
            <person name="Luo Z.H."/>
            <person name="Li M."/>
        </authorList>
    </citation>
    <scope>NUCLEOTIDE SEQUENCE [LARGE SCALE GENOMIC DNA]</scope>
    <source>
        <strain evidence="2">SpSt-697</strain>
    </source>
</reference>
<name>A0A7V3ZVU9_UNCW3</name>
<feature type="coiled-coil region" evidence="1">
    <location>
        <begin position="1"/>
        <end position="56"/>
    </location>
</feature>
<protein>
    <recommendedName>
        <fullName evidence="3">Cell division protein ZapB</fullName>
    </recommendedName>
</protein>
<evidence type="ECO:0000313" key="2">
    <source>
        <dbReference type="EMBL" id="HGK63819.1"/>
    </source>
</evidence>
<proteinExistence type="predicted"/>
<comment type="caution">
    <text evidence="2">The sequence shown here is derived from an EMBL/GenBank/DDBJ whole genome shotgun (WGS) entry which is preliminary data.</text>
</comment>
<organism evidence="2">
    <name type="scientific">candidate division WOR-3 bacterium</name>
    <dbReference type="NCBI Taxonomy" id="2052148"/>
    <lineage>
        <taxon>Bacteria</taxon>
        <taxon>Bacteria division WOR-3</taxon>
    </lineage>
</organism>
<evidence type="ECO:0000256" key="1">
    <source>
        <dbReference type="SAM" id="Coils"/>
    </source>
</evidence>
<evidence type="ECO:0008006" key="3">
    <source>
        <dbReference type="Google" id="ProtNLM"/>
    </source>
</evidence>
<keyword evidence="1" id="KW-0175">Coiled coil</keyword>
<accession>A0A7V3ZVU9</accession>
<dbReference type="EMBL" id="DTDR01000114">
    <property type="protein sequence ID" value="HGK63819.1"/>
    <property type="molecule type" value="Genomic_DNA"/>
</dbReference>
<sequence length="65" mass="7835">MNEIEKRLKILEESIEKILHENKSLKEENDILKKELAHYQEKIEKSLKKVKFLIEKLKSFGKLKI</sequence>